<reference evidence="3" key="1">
    <citation type="journal article" date="2014" name="Genome Announc.">
        <title>Draft genome sequence of the plant-pathogenic soil fungus Rhizoctonia solani anastomosis group 3 strain Rhs1AP.</title>
        <authorList>
            <person name="Cubeta M.A."/>
            <person name="Thomas E."/>
            <person name="Dean R.A."/>
            <person name="Jabaji S."/>
            <person name="Neate S.M."/>
            <person name="Tavantzis S."/>
            <person name="Toda T."/>
            <person name="Vilgalys R."/>
            <person name="Bharathan N."/>
            <person name="Fedorova-Abrams N."/>
            <person name="Pakala S.B."/>
            <person name="Pakala S.M."/>
            <person name="Zafar N."/>
            <person name="Joardar V."/>
            <person name="Losada L."/>
            <person name="Nierman W.C."/>
        </authorList>
    </citation>
    <scope>NUCLEOTIDE SEQUENCE [LARGE SCALE GENOMIC DNA]</scope>
    <source>
        <strain evidence="3">AG-3</strain>
    </source>
</reference>
<feature type="region of interest" description="Disordered" evidence="1">
    <location>
        <begin position="293"/>
        <end position="319"/>
    </location>
</feature>
<gene>
    <name evidence="2" type="ORF">RSOL_299140</name>
</gene>
<dbReference type="Proteomes" id="UP000030108">
    <property type="component" value="Unassembled WGS sequence"/>
</dbReference>
<comment type="caution">
    <text evidence="2">The sequence shown here is derived from an EMBL/GenBank/DDBJ whole genome shotgun (WGS) entry which is preliminary data.</text>
</comment>
<accession>A0A0A1UJH0</accession>
<name>A0A0A1UJH0_9AGAM</name>
<evidence type="ECO:0000313" key="2">
    <source>
        <dbReference type="EMBL" id="EUC59162.1"/>
    </source>
</evidence>
<organism evidence="2 3">
    <name type="scientific">Rhizoctonia solani AG-3 Rhs1AP</name>
    <dbReference type="NCBI Taxonomy" id="1086054"/>
    <lineage>
        <taxon>Eukaryota</taxon>
        <taxon>Fungi</taxon>
        <taxon>Dikarya</taxon>
        <taxon>Basidiomycota</taxon>
        <taxon>Agaricomycotina</taxon>
        <taxon>Agaricomycetes</taxon>
        <taxon>Cantharellales</taxon>
        <taxon>Ceratobasidiaceae</taxon>
        <taxon>Rhizoctonia</taxon>
    </lineage>
</organism>
<feature type="compositionally biased region" description="Low complexity" evidence="1">
    <location>
        <begin position="301"/>
        <end position="317"/>
    </location>
</feature>
<sequence length="521" mass="54921">MDLSVAYAGYTLHDEKVELHQEKGHHKRGKARCILRALNWFFFQRDGFTVYPDYEYCSPEFWKGVVVHGFAASLSGDARWHIMAGLWSYEFGEKEMALIRIENVVGLSKECHSAWRGGETALWLETKEGFAYALLDPADEYRRGWADVIQSWAEAGNGEAPVYRDVDLFDSRPRWWKGNKAWDYAYKEAVRAKDNGFVEIKRTKRTSPAPSRAIHYAPSPRPEVHFVDSDKNNEDSAPHDRKRKKRDSTPPVVTASSGDLLSPPVVRRTSRRKVVGGIAPSVPRKPLVLIGDSESEDESGEGPCAASSPATAESSTAKGEVSAVAAEGLSQDPILSSQESAGISSLKDAIDAMGVGLSQRPANIALLAGSGSKSRARSVPVVGCGRAVEQSGSNTLALKERAQPTSGQIGRALSAPPTPVPAPAPATPATPATAPTVAPTVAPATAPATAPAPAAVAAPAPAAVAAAVVATVAAPAPAPAAAPSPPKPAVLGTSTGTALPPARFHLITELESRSSGVSAAK</sequence>
<feature type="compositionally biased region" description="Pro residues" evidence="1">
    <location>
        <begin position="416"/>
        <end position="428"/>
    </location>
</feature>
<dbReference type="AlphaFoldDB" id="A0A0A1UJH0"/>
<proteinExistence type="predicted"/>
<feature type="compositionally biased region" description="Basic and acidic residues" evidence="1">
    <location>
        <begin position="222"/>
        <end position="239"/>
    </location>
</feature>
<feature type="region of interest" description="Disordered" evidence="1">
    <location>
        <begin position="204"/>
        <end position="278"/>
    </location>
</feature>
<feature type="compositionally biased region" description="Pro residues" evidence="1">
    <location>
        <begin position="477"/>
        <end position="488"/>
    </location>
</feature>
<evidence type="ECO:0000313" key="3">
    <source>
        <dbReference type="Proteomes" id="UP000030108"/>
    </source>
</evidence>
<feature type="compositionally biased region" description="Low complexity" evidence="1">
    <location>
        <begin position="429"/>
        <end position="438"/>
    </location>
</feature>
<feature type="non-terminal residue" evidence="2">
    <location>
        <position position="521"/>
    </location>
</feature>
<feature type="region of interest" description="Disordered" evidence="1">
    <location>
        <begin position="389"/>
        <end position="438"/>
    </location>
</feature>
<dbReference type="EMBL" id="JATN01000321">
    <property type="protein sequence ID" value="EUC59162.1"/>
    <property type="molecule type" value="Genomic_DNA"/>
</dbReference>
<protein>
    <submittedName>
        <fullName evidence="2">Uncharacterized protein</fullName>
    </submittedName>
</protein>
<feature type="region of interest" description="Disordered" evidence="1">
    <location>
        <begin position="477"/>
        <end position="497"/>
    </location>
</feature>
<evidence type="ECO:0000256" key="1">
    <source>
        <dbReference type="SAM" id="MobiDB-lite"/>
    </source>
</evidence>